<protein>
    <recommendedName>
        <fullName evidence="5">5-formyltetrahydrofolate cyclo-ligase</fullName>
        <ecNumber evidence="5">6.3.3.2</ecNumber>
    </recommendedName>
</protein>
<gene>
    <name evidence="6" type="ORF">HMPREF9698_00904</name>
</gene>
<comment type="catalytic activity">
    <reaction evidence="5">
        <text>(6S)-5-formyl-5,6,7,8-tetrahydrofolate + ATP = (6R)-5,10-methenyltetrahydrofolate + ADP + phosphate</text>
        <dbReference type="Rhea" id="RHEA:10488"/>
        <dbReference type="ChEBI" id="CHEBI:30616"/>
        <dbReference type="ChEBI" id="CHEBI:43474"/>
        <dbReference type="ChEBI" id="CHEBI:57455"/>
        <dbReference type="ChEBI" id="CHEBI:57457"/>
        <dbReference type="ChEBI" id="CHEBI:456216"/>
        <dbReference type="EC" id="6.3.3.2"/>
    </reaction>
</comment>
<evidence type="ECO:0000256" key="5">
    <source>
        <dbReference type="RuleBase" id="RU361279"/>
    </source>
</evidence>
<feature type="binding site" evidence="4">
    <location>
        <position position="49"/>
    </location>
    <ligand>
        <name>substrate</name>
    </ligand>
</feature>
<dbReference type="PIRSF" id="PIRSF006806">
    <property type="entry name" value="FTHF_cligase"/>
    <property type="match status" value="1"/>
</dbReference>
<dbReference type="GO" id="GO:0035999">
    <property type="term" value="P:tetrahydrofolate interconversion"/>
    <property type="evidence" value="ECO:0007669"/>
    <property type="project" value="TreeGrafter"/>
</dbReference>
<accession>K9E8S2</accession>
<evidence type="ECO:0000256" key="3">
    <source>
        <dbReference type="ARBA" id="ARBA00022840"/>
    </source>
</evidence>
<dbReference type="InterPro" id="IPR037171">
    <property type="entry name" value="NagB/RpiA_transferase-like"/>
</dbReference>
<dbReference type="RefSeq" id="WP_003777812.1">
    <property type="nucleotide sequence ID" value="NZ_JH992958.1"/>
</dbReference>
<sequence>MDKDQIRQEVTEKIKNLSQEDHQAISQDLFNQLVQTEQWQQASVIGLTMSDGLEWETRPIIEQAWKEGKKVAVPKAIKKGSQMDFRQIDSFDQVEAGFAGISEPDPDQTQSLAPEEIDLLVVPGRVFTPEGYRIGFGGGFYDRYLAKFDNPTISLVWQGQLTDNLPTDQYDLPVQKLLISEL</sequence>
<feature type="binding site" evidence="4">
    <location>
        <begin position="133"/>
        <end position="141"/>
    </location>
    <ligand>
        <name>ATP</name>
        <dbReference type="ChEBI" id="CHEBI:30616"/>
    </ligand>
</feature>
<dbReference type="EC" id="6.3.3.2" evidence="5"/>
<dbReference type="Gene3D" id="3.40.50.10420">
    <property type="entry name" value="NagB/RpiA/CoA transferase-like"/>
    <property type="match status" value="1"/>
</dbReference>
<dbReference type="HOGENOM" id="CLU_066245_2_2_9"/>
<comment type="similarity">
    <text evidence="1 5">Belongs to the 5-formyltetrahydrofolate cyclo-ligase family.</text>
</comment>
<keyword evidence="6" id="KW-0436">Ligase</keyword>
<dbReference type="GO" id="GO:0030272">
    <property type="term" value="F:5-formyltetrahydrofolate cyclo-ligase activity"/>
    <property type="evidence" value="ECO:0007669"/>
    <property type="project" value="UniProtKB-EC"/>
</dbReference>
<dbReference type="NCBIfam" id="TIGR02727">
    <property type="entry name" value="MTHFS_bact"/>
    <property type="match status" value="1"/>
</dbReference>
<feature type="binding site" evidence="4">
    <location>
        <position position="54"/>
    </location>
    <ligand>
        <name>substrate</name>
    </ligand>
</feature>
<keyword evidence="7" id="KW-1185">Reference proteome</keyword>
<dbReference type="GO" id="GO:0009396">
    <property type="term" value="P:folic acid-containing compound biosynthetic process"/>
    <property type="evidence" value="ECO:0007669"/>
    <property type="project" value="TreeGrafter"/>
</dbReference>
<keyword evidence="2 4" id="KW-0547">Nucleotide-binding</keyword>
<dbReference type="eggNOG" id="COG0212">
    <property type="taxonomic scope" value="Bacteria"/>
</dbReference>
<dbReference type="SUPFAM" id="SSF100950">
    <property type="entry name" value="NagB/RpiA/CoA transferase-like"/>
    <property type="match status" value="1"/>
</dbReference>
<keyword evidence="5" id="KW-0460">Magnesium</keyword>
<dbReference type="OrthoDB" id="9801938at2"/>
<evidence type="ECO:0000313" key="7">
    <source>
        <dbReference type="Proteomes" id="UP000009875"/>
    </source>
</evidence>
<dbReference type="GO" id="GO:0005524">
    <property type="term" value="F:ATP binding"/>
    <property type="evidence" value="ECO:0007669"/>
    <property type="project" value="UniProtKB-KW"/>
</dbReference>
<dbReference type="EMBL" id="AGXA01000018">
    <property type="protein sequence ID" value="EKU93609.1"/>
    <property type="molecule type" value="Genomic_DNA"/>
</dbReference>
<dbReference type="STRING" id="883081.HMPREF9698_00904"/>
<dbReference type="InterPro" id="IPR002698">
    <property type="entry name" value="FTHF_cligase"/>
</dbReference>
<proteinExistence type="inferred from homology"/>
<keyword evidence="3 4" id="KW-0067">ATP-binding</keyword>
<evidence type="ECO:0000313" key="6">
    <source>
        <dbReference type="EMBL" id="EKU93609.1"/>
    </source>
</evidence>
<dbReference type="Pfam" id="PF01812">
    <property type="entry name" value="5-FTHF_cyc-lig"/>
    <property type="match status" value="1"/>
</dbReference>
<dbReference type="GO" id="GO:0046872">
    <property type="term" value="F:metal ion binding"/>
    <property type="evidence" value="ECO:0007669"/>
    <property type="project" value="UniProtKB-KW"/>
</dbReference>
<comment type="cofactor">
    <cofactor evidence="5">
        <name>Mg(2+)</name>
        <dbReference type="ChEBI" id="CHEBI:18420"/>
    </cofactor>
</comment>
<dbReference type="AlphaFoldDB" id="K9E8S2"/>
<dbReference type="Proteomes" id="UP000009875">
    <property type="component" value="Unassembled WGS sequence"/>
</dbReference>
<dbReference type="PATRIC" id="fig|883081.3.peg.901"/>
<dbReference type="PANTHER" id="PTHR23407">
    <property type="entry name" value="ATPASE INHIBITOR/5-FORMYLTETRAHYDROFOLATE CYCLO-LIGASE"/>
    <property type="match status" value="1"/>
</dbReference>
<name>K9E8S2_9LACT</name>
<feature type="binding site" evidence="4">
    <location>
        <begin position="3"/>
        <end position="7"/>
    </location>
    <ligand>
        <name>ATP</name>
        <dbReference type="ChEBI" id="CHEBI:30616"/>
    </ligand>
</feature>
<evidence type="ECO:0000256" key="1">
    <source>
        <dbReference type="ARBA" id="ARBA00010638"/>
    </source>
</evidence>
<dbReference type="PANTHER" id="PTHR23407:SF1">
    <property type="entry name" value="5-FORMYLTETRAHYDROFOLATE CYCLO-LIGASE"/>
    <property type="match status" value="1"/>
</dbReference>
<keyword evidence="5" id="KW-0479">Metal-binding</keyword>
<comment type="caution">
    <text evidence="6">The sequence shown here is derived from an EMBL/GenBank/DDBJ whole genome shotgun (WGS) entry which is preliminary data.</text>
</comment>
<evidence type="ECO:0000256" key="2">
    <source>
        <dbReference type="ARBA" id="ARBA00022741"/>
    </source>
</evidence>
<reference evidence="6 7" key="1">
    <citation type="submission" date="2012-09" db="EMBL/GenBank/DDBJ databases">
        <title>The Genome Sequence of Alloiococcus otitis ATCC 51267.</title>
        <authorList>
            <consortium name="The Broad Institute Genome Sequencing Platform"/>
            <person name="Earl A."/>
            <person name="Ward D."/>
            <person name="Feldgarden M."/>
            <person name="Gevers D."/>
            <person name="Huys G."/>
            <person name="Walker B."/>
            <person name="Young S.K."/>
            <person name="Zeng Q."/>
            <person name="Gargeya S."/>
            <person name="Fitzgerald M."/>
            <person name="Haas B."/>
            <person name="Abouelleil A."/>
            <person name="Alvarado L."/>
            <person name="Arachchi H.M."/>
            <person name="Berlin A.M."/>
            <person name="Chapman S.B."/>
            <person name="Goldberg J."/>
            <person name="Griggs A."/>
            <person name="Gujja S."/>
            <person name="Hansen M."/>
            <person name="Howarth C."/>
            <person name="Imamovic A."/>
            <person name="Larimer J."/>
            <person name="McCowen C."/>
            <person name="Montmayeur A."/>
            <person name="Murphy C."/>
            <person name="Neiman D."/>
            <person name="Pearson M."/>
            <person name="Priest M."/>
            <person name="Roberts A."/>
            <person name="Saif S."/>
            <person name="Shea T."/>
            <person name="Sisk P."/>
            <person name="Sykes S."/>
            <person name="Wortman J."/>
            <person name="Nusbaum C."/>
            <person name="Birren B."/>
        </authorList>
    </citation>
    <scope>NUCLEOTIDE SEQUENCE [LARGE SCALE GENOMIC DNA]</scope>
    <source>
        <strain evidence="6 7">ATCC 51267</strain>
    </source>
</reference>
<organism evidence="6 7">
    <name type="scientific">Alloiococcus otitis ATCC 51267</name>
    <dbReference type="NCBI Taxonomy" id="883081"/>
    <lineage>
        <taxon>Bacteria</taxon>
        <taxon>Bacillati</taxon>
        <taxon>Bacillota</taxon>
        <taxon>Bacilli</taxon>
        <taxon>Lactobacillales</taxon>
        <taxon>Carnobacteriaceae</taxon>
        <taxon>Alloiococcus</taxon>
    </lineage>
</organism>
<evidence type="ECO:0000256" key="4">
    <source>
        <dbReference type="PIRSR" id="PIRSR006806-1"/>
    </source>
</evidence>
<dbReference type="InterPro" id="IPR024185">
    <property type="entry name" value="FTHF_cligase-like_sf"/>
</dbReference>